<keyword evidence="3" id="KW-0859">Xylose metabolism</keyword>
<dbReference type="SUPFAM" id="SSF53067">
    <property type="entry name" value="Actin-like ATPase domain"/>
    <property type="match status" value="1"/>
</dbReference>
<protein>
    <submittedName>
        <fullName evidence="4">ROK family protein</fullName>
    </submittedName>
</protein>
<dbReference type="Pfam" id="PF13412">
    <property type="entry name" value="HTH_24"/>
    <property type="match status" value="1"/>
</dbReference>
<dbReference type="InterPro" id="IPR036388">
    <property type="entry name" value="WH-like_DNA-bd_sf"/>
</dbReference>
<dbReference type="Proteomes" id="UP001172721">
    <property type="component" value="Unassembled WGS sequence"/>
</dbReference>
<comment type="similarity">
    <text evidence="2">Belongs to the ROK (NagC/XylR) family.</text>
</comment>
<evidence type="ECO:0000256" key="2">
    <source>
        <dbReference type="ARBA" id="ARBA00006479"/>
    </source>
</evidence>
<dbReference type="Pfam" id="PF00480">
    <property type="entry name" value="ROK"/>
    <property type="match status" value="1"/>
</dbReference>
<evidence type="ECO:0000256" key="3">
    <source>
        <dbReference type="ARBA" id="ARBA00022629"/>
    </source>
</evidence>
<dbReference type="SUPFAM" id="SSF46785">
    <property type="entry name" value="Winged helix' DNA-binding domain"/>
    <property type="match status" value="1"/>
</dbReference>
<evidence type="ECO:0000313" key="5">
    <source>
        <dbReference type="Proteomes" id="UP001172721"/>
    </source>
</evidence>
<name>A0ABT8HVU5_9BACL</name>
<comment type="caution">
    <text evidence="4">The sequence shown here is derived from an EMBL/GenBank/DDBJ whole genome shotgun (WGS) entry which is preliminary data.</text>
</comment>
<sequence>MKSNHKGGIAFMKEKNKRCVLRCVKEEGPISRSEVADQLQLSKPTVSALVEELLQENWLKEVGPGSASLAGGRKPIQLLFNSKAAYVIGIDMGGTKVRAGICDLDGHLLAVNEFPTQIQKKTLLETLKHNVEKLLKQTSLQPADILGMGTRNDGCGKRSSY</sequence>
<dbReference type="InterPro" id="IPR036390">
    <property type="entry name" value="WH_DNA-bd_sf"/>
</dbReference>
<dbReference type="Gene3D" id="1.10.10.10">
    <property type="entry name" value="Winged helix-like DNA-binding domain superfamily/Winged helix DNA-binding domain"/>
    <property type="match status" value="1"/>
</dbReference>
<dbReference type="PANTHER" id="PTHR18964">
    <property type="entry name" value="ROK (REPRESSOR, ORF, KINASE) FAMILY"/>
    <property type="match status" value="1"/>
</dbReference>
<proteinExistence type="inferred from homology"/>
<keyword evidence="5" id="KW-1185">Reference proteome</keyword>
<dbReference type="EMBL" id="JAUHTR010000004">
    <property type="protein sequence ID" value="MDN4524871.1"/>
    <property type="molecule type" value="Genomic_DNA"/>
</dbReference>
<dbReference type="RefSeq" id="WP_301165911.1">
    <property type="nucleotide sequence ID" value="NZ_JAUHTR010000004.1"/>
</dbReference>
<dbReference type="CDD" id="cd23763">
    <property type="entry name" value="ASKHA_ATPase_ROK"/>
    <property type="match status" value="1"/>
</dbReference>
<dbReference type="InterPro" id="IPR000600">
    <property type="entry name" value="ROK"/>
</dbReference>
<dbReference type="Gene3D" id="3.30.420.40">
    <property type="match status" value="1"/>
</dbReference>
<dbReference type="InterPro" id="IPR043129">
    <property type="entry name" value="ATPase_NBD"/>
</dbReference>
<gene>
    <name evidence="4" type="ORF">QYB97_10310</name>
</gene>
<evidence type="ECO:0000256" key="1">
    <source>
        <dbReference type="ARBA" id="ARBA00002486"/>
    </source>
</evidence>
<accession>A0ABT8HVU5</accession>
<comment type="function">
    <text evidence="1">Transcriptional repressor of xylose-utilizing enzymes.</text>
</comment>
<keyword evidence="3" id="KW-0119">Carbohydrate metabolism</keyword>
<dbReference type="PANTHER" id="PTHR18964:SF149">
    <property type="entry name" value="BIFUNCTIONAL UDP-N-ACETYLGLUCOSAMINE 2-EPIMERASE_N-ACETYLMANNOSAMINE KINASE"/>
    <property type="match status" value="1"/>
</dbReference>
<reference evidence="4" key="1">
    <citation type="submission" date="2023-07" db="EMBL/GenBank/DDBJ databases">
        <title>Fictibacillus sp. isolated from freshwater pond.</title>
        <authorList>
            <person name="Kirdat K."/>
            <person name="Bhat A."/>
            <person name="Mourya A."/>
            <person name="Yadav A."/>
        </authorList>
    </citation>
    <scope>NUCLEOTIDE SEQUENCE</scope>
    <source>
        <strain evidence="4">NE201</strain>
    </source>
</reference>
<evidence type="ECO:0000313" key="4">
    <source>
        <dbReference type="EMBL" id="MDN4524871.1"/>
    </source>
</evidence>
<organism evidence="4 5">
    <name type="scientific">Fictibacillus fluitans</name>
    <dbReference type="NCBI Taxonomy" id="3058422"/>
    <lineage>
        <taxon>Bacteria</taxon>
        <taxon>Bacillati</taxon>
        <taxon>Bacillota</taxon>
        <taxon>Bacilli</taxon>
        <taxon>Bacillales</taxon>
        <taxon>Fictibacillaceae</taxon>
        <taxon>Fictibacillus</taxon>
    </lineage>
</organism>